<proteinExistence type="predicted"/>
<dbReference type="EMBL" id="KZ806113">
    <property type="protein sequence ID" value="PVH90764.1"/>
    <property type="molecule type" value="Genomic_DNA"/>
</dbReference>
<gene>
    <name evidence="2" type="ORF">DM02DRAFT_412112</name>
</gene>
<keyword evidence="3" id="KW-1185">Reference proteome</keyword>
<feature type="compositionally biased region" description="Low complexity" evidence="1">
    <location>
        <begin position="24"/>
        <end position="38"/>
    </location>
</feature>
<evidence type="ECO:0000313" key="3">
    <source>
        <dbReference type="Proteomes" id="UP000244855"/>
    </source>
</evidence>
<accession>A0A2V1D0I7</accession>
<protein>
    <submittedName>
        <fullName evidence="2">Uncharacterized protein</fullName>
    </submittedName>
</protein>
<dbReference type="OrthoDB" id="10475957at2759"/>
<feature type="compositionally biased region" description="Polar residues" evidence="1">
    <location>
        <begin position="73"/>
        <end position="102"/>
    </location>
</feature>
<sequence length="160" mass="17873">MEVPSLPQDSNQRVQEWLSSTSNPLRLLPHLPAHNHPLLPSPPPSDTTPRKRKFDDAFPTNNTIPMPRPTRSEAGSQSNVTELTEKTNFTVNAKQKGGSRSPSPARKLLRLLEEAEPPLRCYQQGTVELPPSALELLRTLSRNLWKGVIPSCFQVSLRLP</sequence>
<feature type="region of interest" description="Disordered" evidence="1">
    <location>
        <begin position="1"/>
        <end position="105"/>
    </location>
</feature>
<name>A0A2V1D0I7_9PLEO</name>
<feature type="compositionally biased region" description="Polar residues" evidence="1">
    <location>
        <begin position="7"/>
        <end position="23"/>
    </location>
</feature>
<reference evidence="2 3" key="1">
    <citation type="journal article" date="2018" name="Sci. Rep.">
        <title>Comparative genomics provides insights into the lifestyle and reveals functional heterogeneity of dark septate endophytic fungi.</title>
        <authorList>
            <person name="Knapp D.G."/>
            <person name="Nemeth J.B."/>
            <person name="Barry K."/>
            <person name="Hainaut M."/>
            <person name="Henrissat B."/>
            <person name="Johnson J."/>
            <person name="Kuo A."/>
            <person name="Lim J.H.P."/>
            <person name="Lipzen A."/>
            <person name="Nolan M."/>
            <person name="Ohm R.A."/>
            <person name="Tamas L."/>
            <person name="Grigoriev I.V."/>
            <person name="Spatafora J.W."/>
            <person name="Nagy L.G."/>
            <person name="Kovacs G.M."/>
        </authorList>
    </citation>
    <scope>NUCLEOTIDE SEQUENCE [LARGE SCALE GENOMIC DNA]</scope>
    <source>
        <strain evidence="2 3">DSE2036</strain>
    </source>
</reference>
<organism evidence="2 3">
    <name type="scientific">Periconia macrospinosa</name>
    <dbReference type="NCBI Taxonomy" id="97972"/>
    <lineage>
        <taxon>Eukaryota</taxon>
        <taxon>Fungi</taxon>
        <taxon>Dikarya</taxon>
        <taxon>Ascomycota</taxon>
        <taxon>Pezizomycotina</taxon>
        <taxon>Dothideomycetes</taxon>
        <taxon>Pleosporomycetidae</taxon>
        <taxon>Pleosporales</taxon>
        <taxon>Massarineae</taxon>
        <taxon>Periconiaceae</taxon>
        <taxon>Periconia</taxon>
    </lineage>
</organism>
<dbReference type="AlphaFoldDB" id="A0A2V1D0I7"/>
<evidence type="ECO:0000256" key="1">
    <source>
        <dbReference type="SAM" id="MobiDB-lite"/>
    </source>
</evidence>
<dbReference type="Proteomes" id="UP000244855">
    <property type="component" value="Unassembled WGS sequence"/>
</dbReference>
<evidence type="ECO:0000313" key="2">
    <source>
        <dbReference type="EMBL" id="PVH90764.1"/>
    </source>
</evidence>